<evidence type="ECO:0000313" key="2">
    <source>
        <dbReference type="EMBL" id="GGO93820.1"/>
    </source>
</evidence>
<dbReference type="Proteomes" id="UP000641932">
    <property type="component" value="Unassembled WGS sequence"/>
</dbReference>
<keyword evidence="3" id="KW-1185">Reference proteome</keyword>
<reference evidence="2" key="2">
    <citation type="submission" date="2020-09" db="EMBL/GenBank/DDBJ databases">
        <authorList>
            <person name="Sun Q."/>
            <person name="Zhou Y."/>
        </authorList>
    </citation>
    <scope>NUCLEOTIDE SEQUENCE</scope>
    <source>
        <strain evidence="2">CGMCC 4.7201</strain>
    </source>
</reference>
<feature type="region of interest" description="Disordered" evidence="1">
    <location>
        <begin position="85"/>
        <end position="172"/>
    </location>
</feature>
<evidence type="ECO:0000313" key="3">
    <source>
        <dbReference type="Proteomes" id="UP000641932"/>
    </source>
</evidence>
<proteinExistence type="predicted"/>
<dbReference type="AlphaFoldDB" id="A0A917ZVD3"/>
<name>A0A917ZVD3_9ACTN</name>
<evidence type="ECO:0000256" key="1">
    <source>
        <dbReference type="SAM" id="MobiDB-lite"/>
    </source>
</evidence>
<comment type="caution">
    <text evidence="2">The sequence shown here is derived from an EMBL/GenBank/DDBJ whole genome shotgun (WGS) entry which is preliminary data.</text>
</comment>
<sequence length="172" mass="16582">MLTSETTAASAASPVLGPGGCVSLGFFVGFPGLGFFVTGGGVVGRLVVGAEGVEGGLVWEGLGAEGVRVGLVCVGLLGGAGVRVEPRPGAGGAVWDPGSTGAPEKPSGPVEDPGGSGCAGPLPPPNALTLPGSPEGPGMSPLPMATAPTARAADVARKPVRTGLPERRRGLL</sequence>
<organism evidence="2 3">
    <name type="scientific">Wenjunlia tyrosinilytica</name>
    <dbReference type="NCBI Taxonomy" id="1544741"/>
    <lineage>
        <taxon>Bacteria</taxon>
        <taxon>Bacillati</taxon>
        <taxon>Actinomycetota</taxon>
        <taxon>Actinomycetes</taxon>
        <taxon>Kitasatosporales</taxon>
        <taxon>Streptomycetaceae</taxon>
        <taxon>Wenjunlia</taxon>
    </lineage>
</organism>
<gene>
    <name evidence="2" type="ORF">GCM10012280_47220</name>
</gene>
<accession>A0A917ZVD3</accession>
<protein>
    <submittedName>
        <fullName evidence="2">Uncharacterized protein</fullName>
    </submittedName>
</protein>
<reference evidence="2" key="1">
    <citation type="journal article" date="2014" name="Int. J. Syst. Evol. Microbiol.">
        <title>Complete genome sequence of Corynebacterium casei LMG S-19264T (=DSM 44701T), isolated from a smear-ripened cheese.</title>
        <authorList>
            <consortium name="US DOE Joint Genome Institute (JGI-PGF)"/>
            <person name="Walter F."/>
            <person name="Albersmeier A."/>
            <person name="Kalinowski J."/>
            <person name="Ruckert C."/>
        </authorList>
    </citation>
    <scope>NUCLEOTIDE SEQUENCE</scope>
    <source>
        <strain evidence="2">CGMCC 4.7201</strain>
    </source>
</reference>
<dbReference type="EMBL" id="BMMS01000021">
    <property type="protein sequence ID" value="GGO93820.1"/>
    <property type="molecule type" value="Genomic_DNA"/>
</dbReference>